<dbReference type="Proteomes" id="UP001164250">
    <property type="component" value="Chromosome 6"/>
</dbReference>
<dbReference type="EMBL" id="CM047902">
    <property type="protein sequence ID" value="KAJ0095906.1"/>
    <property type="molecule type" value="Genomic_DNA"/>
</dbReference>
<accession>A0ACC1BAA8</accession>
<reference evidence="2" key="1">
    <citation type="journal article" date="2023" name="G3 (Bethesda)">
        <title>Genome assembly and association tests identify interacting loci associated with vigor, precocity, and sex in interspecific pistachio rootstocks.</title>
        <authorList>
            <person name="Palmer W."/>
            <person name="Jacygrad E."/>
            <person name="Sagayaradj S."/>
            <person name="Cavanaugh K."/>
            <person name="Han R."/>
            <person name="Bertier L."/>
            <person name="Beede B."/>
            <person name="Kafkas S."/>
            <person name="Golino D."/>
            <person name="Preece J."/>
            <person name="Michelmore R."/>
        </authorList>
    </citation>
    <scope>NUCLEOTIDE SEQUENCE [LARGE SCALE GENOMIC DNA]</scope>
</reference>
<proteinExistence type="predicted"/>
<evidence type="ECO:0000313" key="2">
    <source>
        <dbReference type="Proteomes" id="UP001164250"/>
    </source>
</evidence>
<keyword evidence="2" id="KW-1185">Reference proteome</keyword>
<organism evidence="1 2">
    <name type="scientific">Pistacia atlantica</name>
    <dbReference type="NCBI Taxonomy" id="434234"/>
    <lineage>
        <taxon>Eukaryota</taxon>
        <taxon>Viridiplantae</taxon>
        <taxon>Streptophyta</taxon>
        <taxon>Embryophyta</taxon>
        <taxon>Tracheophyta</taxon>
        <taxon>Spermatophyta</taxon>
        <taxon>Magnoliopsida</taxon>
        <taxon>eudicotyledons</taxon>
        <taxon>Gunneridae</taxon>
        <taxon>Pentapetalae</taxon>
        <taxon>rosids</taxon>
        <taxon>malvids</taxon>
        <taxon>Sapindales</taxon>
        <taxon>Anacardiaceae</taxon>
        <taxon>Pistacia</taxon>
    </lineage>
</organism>
<comment type="caution">
    <text evidence="1">The sequence shown here is derived from an EMBL/GenBank/DDBJ whole genome shotgun (WGS) entry which is preliminary data.</text>
</comment>
<name>A0ACC1BAA8_9ROSI</name>
<sequence>MQSSSSLISLIKVDHFQAPEKMSTSDELDSYPHVALLPSSGMGHLMPFLRLAATLVQHRCRVTLISPCPTVSVAESRAISSLFSTFPQITEKQFHLLPFDPSSANSVDPFFLQWEAIRRSAHLLTPLLSSMSPPLSAFVTDVSLTSSVVPVTANLGLPNYIFFTSSARMYSLFESFPSFVASKTSSDSVQLDEVIEIPGLSPIPVSSIPPVLLNLNHLFTTMLIQNSHSFIKSNGILINTFEALEADMLHGINGKRAADGLPPFYSIGPLLPCEFEKIECSAPVNWLNDQPEGSVVYVSFGSRSALSSEQIKELGDGLVRSGCRFLWVVKCKKVDKEDEESLDELLGQELFEKIKKHGFVIKNWVNQQEILGHRAVGGFVTHGGWNSLVEAFWHGVPMLVWPQFGDQKINAEVIERSGLGMWVKSWGWGTQVLVKGEEIGERIKDLMGNEPLRVQAKIFREGAKKAIAVGGISERILKEFIEDWKKNISTV</sequence>
<gene>
    <name evidence="1" type="ORF">Patl1_16735</name>
</gene>
<protein>
    <submittedName>
        <fullName evidence="1">Uncharacterized protein</fullName>
    </submittedName>
</protein>
<evidence type="ECO:0000313" key="1">
    <source>
        <dbReference type="EMBL" id="KAJ0095906.1"/>
    </source>
</evidence>